<keyword evidence="1" id="KW-1133">Transmembrane helix</keyword>
<keyword evidence="3" id="KW-1185">Reference proteome</keyword>
<dbReference type="EMBL" id="MU001495">
    <property type="protein sequence ID" value="KAF2448124.1"/>
    <property type="molecule type" value="Genomic_DNA"/>
</dbReference>
<dbReference type="Gene3D" id="3.90.550.10">
    <property type="entry name" value="Spore Coat Polysaccharide Biosynthesis Protein SpsA, Chain A"/>
    <property type="match status" value="1"/>
</dbReference>
<feature type="transmembrane region" description="Helical" evidence="1">
    <location>
        <begin position="12"/>
        <end position="34"/>
    </location>
</feature>
<dbReference type="OrthoDB" id="5367275at2759"/>
<accession>A0A9P4PSF8</accession>
<dbReference type="InterPro" id="IPR029044">
    <property type="entry name" value="Nucleotide-diphossugar_trans"/>
</dbReference>
<evidence type="ECO:0000313" key="3">
    <source>
        <dbReference type="Proteomes" id="UP000799764"/>
    </source>
</evidence>
<evidence type="ECO:0000256" key="1">
    <source>
        <dbReference type="SAM" id="Phobius"/>
    </source>
</evidence>
<sequence>MGKLLLSQGQVSILCSAVIVFLFTLALFLSGYVLQQRYVHSLQLAIKPRLPKPLPAQAPLQPPTLDVKWARGMGERLEVEESMQQMIDAPSIDWNRLGYVQVVKDHSELCSSIMLLADLQEKRSPAKRILMFPKAWLEETSEEEWDPQMTTTKRLLRTAARRHGARLVPIEPTEAGADASLASSYSLASMYSLTTYERLLYLHAPGVVLDASALDSLLAFSKSKPMNAFPATPERKELSTSLLLISPSHETYGQLKETRVSQPSTDLELLRHTFDTPESLIAASTLAMGNVVYESHSLRDASDDFNVTSFNEMTTFVRLREPDMPGPEYDVPYAERARLRPQNAQAREAWENVYEMFRQRRMEVCGLDLEYWVPPPAEQARPLTAAPAEL</sequence>
<evidence type="ECO:0000313" key="2">
    <source>
        <dbReference type="EMBL" id="KAF2448124.1"/>
    </source>
</evidence>
<dbReference type="Proteomes" id="UP000799764">
    <property type="component" value="Unassembled WGS sequence"/>
</dbReference>
<keyword evidence="1" id="KW-0472">Membrane</keyword>
<gene>
    <name evidence="2" type="ORF">P171DRAFT_206532</name>
</gene>
<proteinExistence type="predicted"/>
<name>A0A9P4PSF8_9PLEO</name>
<dbReference type="AlphaFoldDB" id="A0A9P4PSF8"/>
<keyword evidence="1" id="KW-0812">Transmembrane</keyword>
<comment type="caution">
    <text evidence="2">The sequence shown here is derived from an EMBL/GenBank/DDBJ whole genome shotgun (WGS) entry which is preliminary data.</text>
</comment>
<reference evidence="2" key="1">
    <citation type="journal article" date="2020" name="Stud. Mycol.">
        <title>101 Dothideomycetes genomes: a test case for predicting lifestyles and emergence of pathogens.</title>
        <authorList>
            <person name="Haridas S."/>
            <person name="Albert R."/>
            <person name="Binder M."/>
            <person name="Bloem J."/>
            <person name="Labutti K."/>
            <person name="Salamov A."/>
            <person name="Andreopoulos B."/>
            <person name="Baker S."/>
            <person name="Barry K."/>
            <person name="Bills G."/>
            <person name="Bluhm B."/>
            <person name="Cannon C."/>
            <person name="Castanera R."/>
            <person name="Culley D."/>
            <person name="Daum C."/>
            <person name="Ezra D."/>
            <person name="Gonzalez J."/>
            <person name="Henrissat B."/>
            <person name="Kuo A."/>
            <person name="Liang C."/>
            <person name="Lipzen A."/>
            <person name="Lutzoni F."/>
            <person name="Magnuson J."/>
            <person name="Mondo S."/>
            <person name="Nolan M."/>
            <person name="Ohm R."/>
            <person name="Pangilinan J."/>
            <person name="Park H.-J."/>
            <person name="Ramirez L."/>
            <person name="Alfaro M."/>
            <person name="Sun H."/>
            <person name="Tritt A."/>
            <person name="Yoshinaga Y."/>
            <person name="Zwiers L.-H."/>
            <person name="Turgeon B."/>
            <person name="Goodwin S."/>
            <person name="Spatafora J."/>
            <person name="Crous P."/>
            <person name="Grigoriev I."/>
        </authorList>
    </citation>
    <scope>NUCLEOTIDE SEQUENCE</scope>
    <source>
        <strain evidence="2">CBS 690.94</strain>
    </source>
</reference>
<organism evidence="2 3">
    <name type="scientific">Karstenula rhodostoma CBS 690.94</name>
    <dbReference type="NCBI Taxonomy" id="1392251"/>
    <lineage>
        <taxon>Eukaryota</taxon>
        <taxon>Fungi</taxon>
        <taxon>Dikarya</taxon>
        <taxon>Ascomycota</taxon>
        <taxon>Pezizomycotina</taxon>
        <taxon>Dothideomycetes</taxon>
        <taxon>Pleosporomycetidae</taxon>
        <taxon>Pleosporales</taxon>
        <taxon>Massarineae</taxon>
        <taxon>Didymosphaeriaceae</taxon>
        <taxon>Karstenula</taxon>
    </lineage>
</organism>
<protein>
    <submittedName>
        <fullName evidence="2">Glycosyltransferase family 8 protein</fullName>
    </submittedName>
</protein>